<evidence type="ECO:0000313" key="2">
    <source>
        <dbReference type="EMBL" id="CAE0282939.1"/>
    </source>
</evidence>
<dbReference type="EMBL" id="HBIC01023540">
    <property type="protein sequence ID" value="CAE0282939.1"/>
    <property type="molecule type" value="Transcribed_RNA"/>
</dbReference>
<name>A0A7S3M4M2_9STRA</name>
<protein>
    <submittedName>
        <fullName evidence="2">Uncharacterized protein</fullName>
    </submittedName>
</protein>
<keyword evidence="1" id="KW-1133">Transmembrane helix</keyword>
<organism evidence="2">
    <name type="scientific">Spumella elongata</name>
    <dbReference type="NCBI Taxonomy" id="89044"/>
    <lineage>
        <taxon>Eukaryota</taxon>
        <taxon>Sar</taxon>
        <taxon>Stramenopiles</taxon>
        <taxon>Ochrophyta</taxon>
        <taxon>Chrysophyceae</taxon>
        <taxon>Chromulinales</taxon>
        <taxon>Chromulinaceae</taxon>
        <taxon>Spumella</taxon>
    </lineage>
</organism>
<keyword evidence="1" id="KW-0472">Membrane</keyword>
<dbReference type="AlphaFoldDB" id="A0A7S3M4M2"/>
<evidence type="ECO:0000256" key="1">
    <source>
        <dbReference type="SAM" id="Phobius"/>
    </source>
</evidence>
<proteinExistence type="predicted"/>
<feature type="transmembrane region" description="Helical" evidence="1">
    <location>
        <begin position="117"/>
        <end position="136"/>
    </location>
</feature>
<sequence>MGVSSLRNYYLYSSLLLASDKKQSESVFISPSKIMNSVCGLERNAVKYGNAISPASCQDGICKAMIAGIVPKRRYMLNIIAESYRGFNSTYSGIVVSSDWSESRHAFSDWSETTTSLVGGICGTIFGVLVIGYLWIVKLYK</sequence>
<keyword evidence="1" id="KW-0812">Transmembrane</keyword>
<accession>A0A7S3M4M2</accession>
<reference evidence="2" key="1">
    <citation type="submission" date="2021-01" db="EMBL/GenBank/DDBJ databases">
        <authorList>
            <person name="Corre E."/>
            <person name="Pelletier E."/>
            <person name="Niang G."/>
            <person name="Scheremetjew M."/>
            <person name="Finn R."/>
            <person name="Kale V."/>
            <person name="Holt S."/>
            <person name="Cochrane G."/>
            <person name="Meng A."/>
            <person name="Brown T."/>
            <person name="Cohen L."/>
        </authorList>
    </citation>
    <scope>NUCLEOTIDE SEQUENCE</scope>
    <source>
        <strain evidence="2">CCAP 955/1</strain>
    </source>
</reference>
<gene>
    <name evidence="2" type="ORF">SELO1098_LOCUS11773</name>
</gene>